<evidence type="ECO:0000256" key="7">
    <source>
        <dbReference type="SAM" id="SignalP"/>
    </source>
</evidence>
<dbReference type="InterPro" id="IPR039382">
    <property type="entry name" value="DEGP1/8_PDZ_dom"/>
</dbReference>
<dbReference type="GO" id="GO:0004252">
    <property type="term" value="F:serine-type endopeptidase activity"/>
    <property type="evidence" value="ECO:0007669"/>
    <property type="project" value="InterPro"/>
</dbReference>
<comment type="caution">
    <text evidence="9">The sequence shown here is derived from an EMBL/GenBank/DDBJ whole genome shotgun (WGS) entry which is preliminary data.</text>
</comment>
<dbReference type="InterPro" id="IPR051201">
    <property type="entry name" value="Chloro_Bact_Ser_Proteases"/>
</dbReference>
<keyword evidence="5" id="KW-0843">Virulence</keyword>
<keyword evidence="7" id="KW-0732">Signal</keyword>
<evidence type="ECO:0000313" key="9">
    <source>
        <dbReference type="EMBL" id="GFH55736.1"/>
    </source>
</evidence>
<comment type="similarity">
    <text evidence="1">Belongs to the peptidase S1C family.</text>
</comment>
<dbReference type="Gene3D" id="2.40.10.120">
    <property type="match status" value="1"/>
</dbReference>
<keyword evidence="10" id="KW-1185">Reference proteome</keyword>
<sequence>MIWNNRLVSVAAALLASEFLVKDCQAFSSSSSLLNDAVAHSSSSSFRRRSILKSHEQDHGDNLVPEFELQDTRRRFLQSSLLLPLLASSSAKADENLLELDQQKVVMQMSSQNIPKKYDTSTSSSSNNIAQEFEGLTESEIRRIAVFEKAAPSVVYIDTFVEQRDQFSTNVMEVPIGTGSGFVWDDKGHIVTNYHVVRSAGTAQIAVLSRVFDDNDDDFQNEYNDITGRQSKNESASEKLKSSSTFTKRREKEEKRLSPMTTMRNSSTGLTNFSRKVYKARVVGVDPGKDIAVLKIDAPVFDLYPIDVGTSTNLKVGQSAYAIGNPFGLDHTLTVGVVSGIGREVKSPIGRPITNVIQTDAAINPGNSGGCLLNSSGKLIGMNTSIYSPSGASAGIGFAIPVDTVKFIVETLIRDGKIVRPVLGISYLESKQARALGIERGVLVLDVPVNSPAYKAGMRGTRRNEMGLIEIGDIIVKIEDMKINTEADLFQALEMYKPGDVVQVKVMRPDLDVANGKSLRLDSKTLAIQLKASSSVGISQYLYANPDR</sequence>
<evidence type="ECO:0000256" key="1">
    <source>
        <dbReference type="ARBA" id="ARBA00010541"/>
    </source>
</evidence>
<evidence type="ECO:0000256" key="2">
    <source>
        <dbReference type="ARBA" id="ARBA00022670"/>
    </source>
</evidence>
<evidence type="ECO:0000256" key="4">
    <source>
        <dbReference type="ARBA" id="ARBA00022825"/>
    </source>
</evidence>
<feature type="domain" description="PDZ" evidence="8">
    <location>
        <begin position="421"/>
        <end position="510"/>
    </location>
</feature>
<dbReference type="Pfam" id="PF13365">
    <property type="entry name" value="Trypsin_2"/>
    <property type="match status" value="1"/>
</dbReference>
<dbReference type="EMBL" id="BLLK01000051">
    <property type="protein sequence ID" value="GFH55736.1"/>
    <property type="molecule type" value="Genomic_DNA"/>
</dbReference>
<dbReference type="CDD" id="cd00990">
    <property type="entry name" value="cpPDZ_AtDEGP1-like"/>
    <property type="match status" value="1"/>
</dbReference>
<evidence type="ECO:0000256" key="6">
    <source>
        <dbReference type="SAM" id="MobiDB-lite"/>
    </source>
</evidence>
<gene>
    <name evidence="9" type="ORF">CTEN210_12212</name>
</gene>
<dbReference type="PANTHER" id="PTHR43343">
    <property type="entry name" value="PEPTIDASE S12"/>
    <property type="match status" value="1"/>
</dbReference>
<dbReference type="InterPro" id="IPR036034">
    <property type="entry name" value="PDZ_sf"/>
</dbReference>
<dbReference type="Gene3D" id="2.30.42.10">
    <property type="match status" value="1"/>
</dbReference>
<feature type="chain" id="PRO_5042118027" description="PDZ domain-containing protein" evidence="7">
    <location>
        <begin position="27"/>
        <end position="548"/>
    </location>
</feature>
<evidence type="ECO:0000313" key="10">
    <source>
        <dbReference type="Proteomes" id="UP001054902"/>
    </source>
</evidence>
<reference evidence="9 10" key="1">
    <citation type="journal article" date="2021" name="Sci. Rep.">
        <title>The genome of the diatom Chaetoceros tenuissimus carries an ancient integrated fragment of an extant virus.</title>
        <authorList>
            <person name="Hongo Y."/>
            <person name="Kimura K."/>
            <person name="Takaki Y."/>
            <person name="Yoshida Y."/>
            <person name="Baba S."/>
            <person name="Kobayashi G."/>
            <person name="Nagasaki K."/>
            <person name="Hano T."/>
            <person name="Tomaru Y."/>
        </authorList>
    </citation>
    <scope>NUCLEOTIDE SEQUENCE [LARGE SCALE GENOMIC DNA]</scope>
    <source>
        <strain evidence="9 10">NIES-3715</strain>
    </source>
</reference>
<feature type="compositionally biased region" description="Basic and acidic residues" evidence="6">
    <location>
        <begin position="248"/>
        <end position="257"/>
    </location>
</feature>
<feature type="region of interest" description="Disordered" evidence="6">
    <location>
        <begin position="229"/>
        <end position="266"/>
    </location>
</feature>
<organism evidence="9 10">
    <name type="scientific">Chaetoceros tenuissimus</name>
    <dbReference type="NCBI Taxonomy" id="426638"/>
    <lineage>
        <taxon>Eukaryota</taxon>
        <taxon>Sar</taxon>
        <taxon>Stramenopiles</taxon>
        <taxon>Ochrophyta</taxon>
        <taxon>Bacillariophyta</taxon>
        <taxon>Coscinodiscophyceae</taxon>
        <taxon>Chaetocerotophycidae</taxon>
        <taxon>Chaetocerotales</taxon>
        <taxon>Chaetocerotaceae</taxon>
        <taxon>Chaetoceros</taxon>
    </lineage>
</organism>
<feature type="compositionally biased region" description="Basic and acidic residues" evidence="6">
    <location>
        <begin position="231"/>
        <end position="241"/>
    </location>
</feature>
<dbReference type="SMART" id="SM00228">
    <property type="entry name" value="PDZ"/>
    <property type="match status" value="1"/>
</dbReference>
<dbReference type="InterPro" id="IPR009003">
    <property type="entry name" value="Peptidase_S1_PA"/>
</dbReference>
<dbReference type="InterPro" id="IPR001478">
    <property type="entry name" value="PDZ"/>
</dbReference>
<feature type="signal peptide" evidence="7">
    <location>
        <begin position="1"/>
        <end position="26"/>
    </location>
</feature>
<keyword evidence="2" id="KW-0645">Protease</keyword>
<dbReference type="PRINTS" id="PR00834">
    <property type="entry name" value="PROTEASES2C"/>
</dbReference>
<dbReference type="PANTHER" id="PTHR43343:SF3">
    <property type="entry name" value="PROTEASE DO-LIKE 8, CHLOROPLASTIC"/>
    <property type="match status" value="1"/>
</dbReference>
<evidence type="ECO:0000256" key="5">
    <source>
        <dbReference type="ARBA" id="ARBA00023026"/>
    </source>
</evidence>
<dbReference type="FunFam" id="2.40.10.10:FF:000001">
    <property type="entry name" value="Periplasmic serine protease DegS"/>
    <property type="match status" value="1"/>
</dbReference>
<dbReference type="GO" id="GO:0006508">
    <property type="term" value="P:proteolysis"/>
    <property type="evidence" value="ECO:0007669"/>
    <property type="project" value="UniProtKB-KW"/>
</dbReference>
<dbReference type="AlphaFoldDB" id="A0AAD3D0S0"/>
<keyword evidence="3" id="KW-0378">Hydrolase</keyword>
<dbReference type="Gene3D" id="2.40.10.10">
    <property type="entry name" value="Trypsin-like serine proteases"/>
    <property type="match status" value="1"/>
</dbReference>
<dbReference type="InterPro" id="IPR001940">
    <property type="entry name" value="Peptidase_S1C"/>
</dbReference>
<dbReference type="Proteomes" id="UP001054902">
    <property type="component" value="Unassembled WGS sequence"/>
</dbReference>
<evidence type="ECO:0000256" key="3">
    <source>
        <dbReference type="ARBA" id="ARBA00022801"/>
    </source>
</evidence>
<dbReference type="Pfam" id="PF13180">
    <property type="entry name" value="PDZ_2"/>
    <property type="match status" value="1"/>
</dbReference>
<name>A0AAD3D0S0_9STRA</name>
<dbReference type="SUPFAM" id="SSF50494">
    <property type="entry name" value="Trypsin-like serine proteases"/>
    <property type="match status" value="1"/>
</dbReference>
<evidence type="ECO:0000259" key="8">
    <source>
        <dbReference type="SMART" id="SM00228"/>
    </source>
</evidence>
<proteinExistence type="inferred from homology"/>
<accession>A0AAD3D0S0</accession>
<protein>
    <recommendedName>
        <fullName evidence="8">PDZ domain-containing protein</fullName>
    </recommendedName>
</protein>
<dbReference type="SUPFAM" id="SSF50156">
    <property type="entry name" value="PDZ domain-like"/>
    <property type="match status" value="1"/>
</dbReference>
<dbReference type="InterPro" id="IPR043504">
    <property type="entry name" value="Peptidase_S1_PA_chymotrypsin"/>
</dbReference>
<keyword evidence="4" id="KW-0720">Serine protease</keyword>